<dbReference type="AlphaFoldDB" id="A0A074VGU6"/>
<feature type="non-terminal residue" evidence="1">
    <location>
        <position position="1"/>
    </location>
</feature>
<dbReference type="EMBL" id="KL584847">
    <property type="protein sequence ID" value="KEQ59693.1"/>
    <property type="molecule type" value="Genomic_DNA"/>
</dbReference>
<dbReference type="Proteomes" id="UP000030672">
    <property type="component" value="Unassembled WGS sequence"/>
</dbReference>
<reference evidence="1 2" key="1">
    <citation type="journal article" date="2014" name="BMC Genomics">
        <title>Genome sequencing of four Aureobasidium pullulans varieties: biotechnological potential, stress tolerance, and description of new species.</title>
        <authorList>
            <person name="Gostin Ar C."/>
            <person name="Ohm R.A."/>
            <person name="Kogej T."/>
            <person name="Sonjak S."/>
            <person name="Turk M."/>
            <person name="Zajc J."/>
            <person name="Zalar P."/>
            <person name="Grube M."/>
            <person name="Sun H."/>
            <person name="Han J."/>
            <person name="Sharma A."/>
            <person name="Chiniquy J."/>
            <person name="Ngan C.Y."/>
            <person name="Lipzen A."/>
            <person name="Barry K."/>
            <person name="Grigoriev I.V."/>
            <person name="Gunde-Cimerman N."/>
        </authorList>
    </citation>
    <scope>NUCLEOTIDE SEQUENCE [LARGE SCALE GENOMIC DNA]</scope>
    <source>
        <strain evidence="1 2">CBS 110374</strain>
    </source>
</reference>
<dbReference type="RefSeq" id="XP_040876716.1">
    <property type="nucleotide sequence ID" value="XM_041018713.1"/>
</dbReference>
<dbReference type="HOGENOM" id="CLU_2203150_0_0_1"/>
<accession>A0A074VGU6</accession>
<evidence type="ECO:0000313" key="1">
    <source>
        <dbReference type="EMBL" id="KEQ59693.1"/>
    </source>
</evidence>
<feature type="non-terminal residue" evidence="1">
    <location>
        <position position="108"/>
    </location>
</feature>
<evidence type="ECO:0000313" key="2">
    <source>
        <dbReference type="Proteomes" id="UP000030672"/>
    </source>
</evidence>
<name>A0A074VGU6_AURM1</name>
<proteinExistence type="predicted"/>
<keyword evidence="2" id="KW-1185">Reference proteome</keyword>
<protein>
    <submittedName>
        <fullName evidence="1">Uncharacterized protein</fullName>
    </submittedName>
</protein>
<dbReference type="STRING" id="1043003.A0A074VGU6"/>
<dbReference type="GeneID" id="63912086"/>
<organism evidence="1 2">
    <name type="scientific">Aureobasidium melanogenum (strain CBS 110374)</name>
    <name type="common">Aureobasidium pullulans var. melanogenum</name>
    <dbReference type="NCBI Taxonomy" id="1043003"/>
    <lineage>
        <taxon>Eukaryota</taxon>
        <taxon>Fungi</taxon>
        <taxon>Dikarya</taxon>
        <taxon>Ascomycota</taxon>
        <taxon>Pezizomycotina</taxon>
        <taxon>Dothideomycetes</taxon>
        <taxon>Dothideomycetidae</taxon>
        <taxon>Dothideales</taxon>
        <taxon>Saccotheciaceae</taxon>
        <taxon>Aureobasidium</taxon>
    </lineage>
</organism>
<gene>
    <name evidence="1" type="ORF">M437DRAFT_13466</name>
</gene>
<sequence>DDGDDETRERVVRAIERNDVLEKNVQYPFFRHADSRTHLSKPFPNMALPKDWTRSLQESKAREELFKSGFVADMAHISALPDGIVQWILSELLQDLEGSLASAYVSIL</sequence>